<organism evidence="1 2">
    <name type="scientific">Klebsormidium nitens</name>
    <name type="common">Green alga</name>
    <name type="synonym">Ulothrix nitens</name>
    <dbReference type="NCBI Taxonomy" id="105231"/>
    <lineage>
        <taxon>Eukaryota</taxon>
        <taxon>Viridiplantae</taxon>
        <taxon>Streptophyta</taxon>
        <taxon>Klebsormidiophyceae</taxon>
        <taxon>Klebsormidiales</taxon>
        <taxon>Klebsormidiaceae</taxon>
        <taxon>Klebsormidium</taxon>
    </lineage>
</organism>
<evidence type="ECO:0000313" key="2">
    <source>
        <dbReference type="Proteomes" id="UP000054558"/>
    </source>
</evidence>
<gene>
    <name evidence="1" type="ORF">KFL_003320130</name>
</gene>
<reference evidence="1 2" key="1">
    <citation type="journal article" date="2014" name="Nat. Commun.">
        <title>Klebsormidium flaccidum genome reveals primary factors for plant terrestrial adaptation.</title>
        <authorList>
            <person name="Hori K."/>
            <person name="Maruyama F."/>
            <person name="Fujisawa T."/>
            <person name="Togashi T."/>
            <person name="Yamamoto N."/>
            <person name="Seo M."/>
            <person name="Sato S."/>
            <person name="Yamada T."/>
            <person name="Mori H."/>
            <person name="Tajima N."/>
            <person name="Moriyama T."/>
            <person name="Ikeuchi M."/>
            <person name="Watanabe M."/>
            <person name="Wada H."/>
            <person name="Kobayashi K."/>
            <person name="Saito M."/>
            <person name="Masuda T."/>
            <person name="Sasaki-Sekimoto Y."/>
            <person name="Mashiguchi K."/>
            <person name="Awai K."/>
            <person name="Shimojima M."/>
            <person name="Masuda S."/>
            <person name="Iwai M."/>
            <person name="Nobusawa T."/>
            <person name="Narise T."/>
            <person name="Kondo S."/>
            <person name="Saito H."/>
            <person name="Sato R."/>
            <person name="Murakawa M."/>
            <person name="Ihara Y."/>
            <person name="Oshima-Yamada Y."/>
            <person name="Ohtaka K."/>
            <person name="Satoh M."/>
            <person name="Sonobe K."/>
            <person name="Ishii M."/>
            <person name="Ohtani R."/>
            <person name="Kanamori-Sato M."/>
            <person name="Honoki R."/>
            <person name="Miyazaki D."/>
            <person name="Mochizuki H."/>
            <person name="Umetsu J."/>
            <person name="Higashi K."/>
            <person name="Shibata D."/>
            <person name="Kamiya Y."/>
            <person name="Sato N."/>
            <person name="Nakamura Y."/>
            <person name="Tabata S."/>
            <person name="Ida S."/>
            <person name="Kurokawa K."/>
            <person name="Ohta H."/>
        </authorList>
    </citation>
    <scope>NUCLEOTIDE SEQUENCE [LARGE SCALE GENOMIC DNA]</scope>
    <source>
        <strain evidence="1 2">NIES-2285</strain>
    </source>
</reference>
<dbReference type="Proteomes" id="UP000054558">
    <property type="component" value="Unassembled WGS sequence"/>
</dbReference>
<dbReference type="PANTHER" id="PTHR34305:SF1">
    <property type="entry name" value="SWIM-TYPE DOMAIN-CONTAINING PROTEIN"/>
    <property type="match status" value="1"/>
</dbReference>
<dbReference type="PANTHER" id="PTHR34305">
    <property type="entry name" value="EXPRESSED PROTEIN"/>
    <property type="match status" value="1"/>
</dbReference>
<proteinExistence type="predicted"/>
<name>A0A1Y1I854_KLENI</name>
<dbReference type="OrthoDB" id="5598737at2759"/>
<dbReference type="AlphaFoldDB" id="A0A1Y1I854"/>
<keyword evidence="2" id="KW-1185">Reference proteome</keyword>
<accession>A0A1Y1I854</accession>
<dbReference type="EMBL" id="DF237281">
    <property type="protein sequence ID" value="GAQ87120.1"/>
    <property type="molecule type" value="Genomic_DNA"/>
</dbReference>
<evidence type="ECO:0000313" key="1">
    <source>
        <dbReference type="EMBL" id="GAQ87120.1"/>
    </source>
</evidence>
<protein>
    <submittedName>
        <fullName evidence="1">Uncharacterized protein</fullName>
    </submittedName>
</protein>
<sequence length="860" mass="94026">MGYLVSAEIPKSKQCKQIVCLHCVNNLLGVVGDSADGLSVTLSGRKDGGREATLMERQTRDGAWTQTLKLTDELIAFLHRENARTVSGQRQISTAATQIGSRGMAKGVRPRAGGGASNEVVDQGALSVKEQAMRYLKLMICPEESARMYLPTGSASPPLRLYMTSWDHNGEGRLKGLGKPDKVHGLPESVWWNALGKLCCTCNRGRLMEDAPCVHKLAMAALSESWVHTAELPTCESLGRGARLERIGSDATGSYFAVADNLQGALGPQRRMLFRSCKGVWYCEGRRDGCASLTDCSHVSAAKAAMRSDHEGAVAMADRLILSPLEPFSRASLSWLERWEGGLPEIGEVPAAVPPLQGGSDGGLKSEERYLVGLLEKRPHEPAKCAGDSCFCRQHERLFGEAAAQPMVESRIERDVEQGGAGEVHPRKRARRSKALWAAHRGSQHTEAPAGWDSKPPADARGKVAIRGWVDACASCTLASLARDGRCEHGEVSRVRVPVMLLTTEATQVTKPKLARLSDAVEFHDPLVTSLERPVRVSKLRDCHLEELSEKGLLSAPCPLEAPRCGGAWEEAWVAAAVTASSWSQQVRVRIYHCRCLDEAHAVHFDGEHLGLYAWNRRTIFVQESLQLLLRGMQHGHSFKAELATSQAAFQRSPDAIVLSEETWRRASLDYFKLVGLGIRDCCSLCGPHPKVLLCDGIVGLASTDGAKKPGGLGSGALDARRTFCHPSRHSNGEILEKRSISGRDFCGAGLDGGGMKRKLLLQPELREALARLSQHRPKDEKLGQRLSKAEFGALLDGLAHEDPQIVKRFGPNQDEGPLAEDGRRRLLKEQQTMVRDRNLAVFELLTGIQEDFERRGRNV</sequence>